<keyword evidence="2" id="KW-1185">Reference proteome</keyword>
<reference evidence="1 2" key="1">
    <citation type="submission" date="2020-08" db="EMBL/GenBank/DDBJ databases">
        <title>Genomic Encyclopedia of Type Strains, Phase IV (KMG-IV): sequencing the most valuable type-strain genomes for metagenomic binning, comparative biology and taxonomic classification.</title>
        <authorList>
            <person name="Goeker M."/>
        </authorList>
    </citation>
    <scope>NUCLEOTIDE SEQUENCE [LARGE SCALE GENOMIC DNA]</scope>
    <source>
        <strain evidence="1 2">DSM 2461</strain>
    </source>
</reference>
<sequence length="183" mass="21602">MEYYFAEEEDYRNYVIPTKWDDIKVGDYIGVDFRIPIEVFRANKLKPPADCVLVAQVQERTERTDESGSREDLLKVVPLENIMFRGLLPEKKEMMITRSYSASIHDFWYQGIQLVHKVQSVDDLRNAMMRSFPLHWRKPECFEERLFDALSRADKELGDSHFTLRTKFGKKALSELGVQMQEQ</sequence>
<dbReference type="EMBL" id="JACHGJ010000009">
    <property type="protein sequence ID" value="MBB6482143.1"/>
    <property type="molecule type" value="Genomic_DNA"/>
</dbReference>
<dbReference type="Proteomes" id="UP000587760">
    <property type="component" value="Unassembled WGS sequence"/>
</dbReference>
<evidence type="ECO:0000313" key="2">
    <source>
        <dbReference type="Proteomes" id="UP000587760"/>
    </source>
</evidence>
<comment type="caution">
    <text evidence="1">The sequence shown here is derived from an EMBL/GenBank/DDBJ whole genome shotgun (WGS) entry which is preliminary data.</text>
</comment>
<gene>
    <name evidence="1" type="ORF">HNR50_003831</name>
</gene>
<dbReference type="RefSeq" id="WP_184748376.1">
    <property type="nucleotide sequence ID" value="NZ_JACHGJ010000009.1"/>
</dbReference>
<protein>
    <submittedName>
        <fullName evidence="1">Uncharacterized protein</fullName>
    </submittedName>
</protein>
<name>A0A841RDT5_9SPIO</name>
<proteinExistence type="predicted"/>
<dbReference type="AlphaFoldDB" id="A0A841RDT5"/>
<accession>A0A841RDT5</accession>
<organism evidence="1 2">
    <name type="scientific">Spirochaeta isovalerica</name>
    <dbReference type="NCBI Taxonomy" id="150"/>
    <lineage>
        <taxon>Bacteria</taxon>
        <taxon>Pseudomonadati</taxon>
        <taxon>Spirochaetota</taxon>
        <taxon>Spirochaetia</taxon>
        <taxon>Spirochaetales</taxon>
        <taxon>Spirochaetaceae</taxon>
        <taxon>Spirochaeta</taxon>
    </lineage>
</organism>
<evidence type="ECO:0000313" key="1">
    <source>
        <dbReference type="EMBL" id="MBB6482143.1"/>
    </source>
</evidence>